<dbReference type="RefSeq" id="WP_186737008.1">
    <property type="nucleotide sequence ID" value="NZ_VFIA01000008.1"/>
</dbReference>
<keyword evidence="3" id="KW-1185">Reference proteome</keyword>
<proteinExistence type="predicted"/>
<dbReference type="EMBL" id="VFIA01000008">
    <property type="protein sequence ID" value="MBC3791211.1"/>
    <property type="molecule type" value="Genomic_DNA"/>
</dbReference>
<protein>
    <submittedName>
        <fullName evidence="2">Uncharacterized protein</fullName>
    </submittedName>
</protein>
<evidence type="ECO:0000313" key="2">
    <source>
        <dbReference type="EMBL" id="MBC3791211.1"/>
    </source>
</evidence>
<organism evidence="2 3">
    <name type="scientific">Spirosoma utsteinense</name>
    <dbReference type="NCBI Taxonomy" id="2585773"/>
    <lineage>
        <taxon>Bacteria</taxon>
        <taxon>Pseudomonadati</taxon>
        <taxon>Bacteroidota</taxon>
        <taxon>Cytophagia</taxon>
        <taxon>Cytophagales</taxon>
        <taxon>Cytophagaceae</taxon>
        <taxon>Spirosoma</taxon>
    </lineage>
</organism>
<dbReference type="Proteomes" id="UP000700732">
    <property type="component" value="Unassembled WGS sequence"/>
</dbReference>
<name>A0ABR6W3N4_9BACT</name>
<feature type="compositionally biased region" description="Polar residues" evidence="1">
    <location>
        <begin position="45"/>
        <end position="61"/>
    </location>
</feature>
<comment type="caution">
    <text evidence="2">The sequence shown here is derived from an EMBL/GenBank/DDBJ whole genome shotgun (WGS) entry which is preliminary data.</text>
</comment>
<evidence type="ECO:0000256" key="1">
    <source>
        <dbReference type="SAM" id="MobiDB-lite"/>
    </source>
</evidence>
<gene>
    <name evidence="2" type="ORF">FH603_1710</name>
</gene>
<evidence type="ECO:0000313" key="3">
    <source>
        <dbReference type="Proteomes" id="UP000700732"/>
    </source>
</evidence>
<feature type="region of interest" description="Disordered" evidence="1">
    <location>
        <begin position="1"/>
        <end position="61"/>
    </location>
</feature>
<reference evidence="2 3" key="1">
    <citation type="submission" date="2019-06" db="EMBL/GenBank/DDBJ databases">
        <title>Spirosoma utsteinense sp. nov. isolated from Antarctic ice-free soils.</title>
        <authorList>
            <person name="Tahon G."/>
        </authorList>
    </citation>
    <scope>NUCLEOTIDE SEQUENCE [LARGE SCALE GENOMIC DNA]</scope>
    <source>
        <strain evidence="2 3">LMG 31447</strain>
    </source>
</reference>
<sequence>MYSLVGSGLDETNRSLSPTNGEKAEAIQTETAPAATQATAIDPDNYQNQPDSAENFSGSDV</sequence>
<accession>A0ABR6W3N4</accession>
<feature type="compositionally biased region" description="Low complexity" evidence="1">
    <location>
        <begin position="26"/>
        <end position="44"/>
    </location>
</feature>